<proteinExistence type="predicted"/>
<gene>
    <name evidence="1" type="ORF">CTRU02_204979</name>
</gene>
<dbReference type="Proteomes" id="UP000805649">
    <property type="component" value="Unassembled WGS sequence"/>
</dbReference>
<reference evidence="1 2" key="1">
    <citation type="journal article" date="2020" name="Phytopathology">
        <title>Genome Sequence Resources of Colletotrichum truncatum, C. plurivorum, C. musicola, and C. sojae: Four Species Pathogenic to Soybean (Glycine max).</title>
        <authorList>
            <person name="Rogerio F."/>
            <person name="Boufleur T.R."/>
            <person name="Ciampi-Guillardi M."/>
            <person name="Sukno S.A."/>
            <person name="Thon M.R."/>
            <person name="Massola Junior N.S."/>
            <person name="Baroncelli R."/>
        </authorList>
    </citation>
    <scope>NUCLEOTIDE SEQUENCE [LARGE SCALE GENOMIC DNA]</scope>
    <source>
        <strain evidence="1 2">CMES1059</strain>
    </source>
</reference>
<accession>A0ACC3Z2R2</accession>
<protein>
    <submittedName>
        <fullName evidence="1">Uncharacterized protein</fullName>
    </submittedName>
</protein>
<dbReference type="EMBL" id="VUJX02000003">
    <property type="protein sequence ID" value="KAL0938369.1"/>
    <property type="molecule type" value="Genomic_DNA"/>
</dbReference>
<name>A0ACC3Z2R2_COLTU</name>
<keyword evidence="2" id="KW-1185">Reference proteome</keyword>
<comment type="caution">
    <text evidence="1">The sequence shown here is derived from an EMBL/GenBank/DDBJ whole genome shotgun (WGS) entry which is preliminary data.</text>
</comment>
<sequence>MIVKLDSQRTLDSDFAQAFIRDIILEQIEKNSEWTFSLVVLSSFDIPPCHILGNLELPSTVLGPNLKACESIESQLPIKLANPDPQENWDSYMLRLITDLDRENEPSTIICFLPTEDVFETFRTALSRQWAVFNLETPNDVIKLQAWCYAKDNENSPETTSALIFSQQTPQLTACSVALPNLKHVVLAESSRRIVYDPVMGQLMEQMVSMSRKELYNQIGYSKKCQRASDVIIHCDFDITAALKTRPWNPEPVTEHESVYEWIYKCISRWPDKPLCHWPVAPPFGNCELWEALSRLEWLKVIDVGLNLDSFRVKKGWAELVHNFLKGGQIIPEGVFFNAALLLADVCHSFREEDIEEDEARILIRMAIISSVGIHWPSHSHLDLIEFMEKGEVFTLKNHQNLGKFFHGITRLMYDQGALWLLLGFWEFYRVHTDNFTLSLHTFASQNEDHFPLLDKTFQVYSRTADKIWKQVRQVEEFLGLEAVKVEDKLPLLNPKKLHHLEVMLARNWLTHLIFHHKVPQTGDWQNSSVLNNHSVAFDPSQLGPDLEMLHKNHKHDSSGCYFIYRHLRWEQSKGIAVAEYPTRISSKALFEALGDRSLHGLRFKIPGQRG</sequence>
<evidence type="ECO:0000313" key="1">
    <source>
        <dbReference type="EMBL" id="KAL0938369.1"/>
    </source>
</evidence>
<evidence type="ECO:0000313" key="2">
    <source>
        <dbReference type="Proteomes" id="UP000805649"/>
    </source>
</evidence>
<organism evidence="1 2">
    <name type="scientific">Colletotrichum truncatum</name>
    <name type="common">Anthracnose fungus</name>
    <name type="synonym">Colletotrichum capsici</name>
    <dbReference type="NCBI Taxonomy" id="5467"/>
    <lineage>
        <taxon>Eukaryota</taxon>
        <taxon>Fungi</taxon>
        <taxon>Dikarya</taxon>
        <taxon>Ascomycota</taxon>
        <taxon>Pezizomycotina</taxon>
        <taxon>Sordariomycetes</taxon>
        <taxon>Hypocreomycetidae</taxon>
        <taxon>Glomerellales</taxon>
        <taxon>Glomerellaceae</taxon>
        <taxon>Colletotrichum</taxon>
        <taxon>Colletotrichum truncatum species complex</taxon>
    </lineage>
</organism>